<comment type="similarity">
    <text evidence="6">Belongs to the ABC-4 integral membrane protein family.</text>
</comment>
<feature type="transmembrane region" description="Helical" evidence="6">
    <location>
        <begin position="609"/>
        <end position="630"/>
    </location>
</feature>
<evidence type="ECO:0000256" key="5">
    <source>
        <dbReference type="ARBA" id="ARBA00023136"/>
    </source>
</evidence>
<keyword evidence="2 6" id="KW-1003">Cell membrane</keyword>
<dbReference type="InterPro" id="IPR052536">
    <property type="entry name" value="ABC-4_Integral_Memb_Prot"/>
</dbReference>
<feature type="transmembrane region" description="Helical" evidence="6">
    <location>
        <begin position="575"/>
        <end position="597"/>
    </location>
</feature>
<evidence type="ECO:0000313" key="8">
    <source>
        <dbReference type="EMBL" id="TYS87203.1"/>
    </source>
</evidence>
<evidence type="ECO:0000256" key="3">
    <source>
        <dbReference type="ARBA" id="ARBA00022692"/>
    </source>
</evidence>
<dbReference type="PANTHER" id="PTHR46795:SF3">
    <property type="entry name" value="ABC TRANSPORTER PERMEASE"/>
    <property type="match status" value="1"/>
</dbReference>
<feature type="transmembrane region" description="Helical" evidence="6">
    <location>
        <begin position="56"/>
        <end position="76"/>
    </location>
</feature>
<sequence>MTLFSLAKKNIRGNFSSYLVYFISLVFSMVIYFTFVSLQYSEKIQENILLSDTMNFMFMAASFVLIIFAAVFIIYSNSFFMRNRKREVGLYSMLGLKKKTIGRMLFYENLIMGVLSLAVGILFGTILSKLFSMILIHLMGSTSEIDFGFSLEAIAQTALVFMVIILFTSIQGYRLIYRFKLIELFNAAKKGEQQPKASLISSIIGVILLAISYWLILRPFPEEMTIEYIQLNYGTALIILIIGTHLFFRSVTVSLLKLTQKKKGYYYKGTNLIETAQLIFRLRGNARTFTLIAILSAATISFFGATYGGYYGNARQSEEDVPFSYSHLSKGETFDTKIEKIIKDDRQHPVKAQLTIPMVTAKGDLSFSLDYLTDPIKIISEESFNSVSSALDREYTVSLRGNEAAVIKPRLTKFTDDDFQGETINLEQPAIGEKLKMIDMVEGNVLPFDYPDFFVVVSNDKFEEIASESAPLVYKAYEVADEKATVETSKELNSLFGEDFQASSTYYLEYKEGKEGNALNLFIMGFLGLVFLAATGSIIYFKQLTEANEVKPQYDILRKVGVSRKEVSKSIKKQTLFIFGLPLLVGVIHGSAILHFTSNFMSNLIGANMFVPMLTAMLAFIGIYLLYYILTVKTYNRIVNK</sequence>
<dbReference type="OrthoDB" id="1705903at2"/>
<evidence type="ECO:0000256" key="1">
    <source>
        <dbReference type="ARBA" id="ARBA00004651"/>
    </source>
</evidence>
<keyword evidence="5 6" id="KW-0472">Membrane</keyword>
<reference evidence="8 9" key="1">
    <citation type="submission" date="2019-08" db="EMBL/GenBank/DDBJ databases">
        <title>Bacillus genomes from the desert of Cuatro Cienegas, Coahuila.</title>
        <authorList>
            <person name="Olmedo-Alvarez G."/>
        </authorList>
    </citation>
    <scope>NUCLEOTIDE SEQUENCE [LARGE SCALE GENOMIC DNA]</scope>
    <source>
        <strain evidence="8 9">CH87b_3T</strain>
    </source>
</reference>
<comment type="subcellular location">
    <subcellularLocation>
        <location evidence="1 6">Cell membrane</location>
        <topology evidence="1 6">Multi-pass membrane protein</topology>
    </subcellularLocation>
</comment>
<feature type="transmembrane region" description="Helical" evidence="6">
    <location>
        <begin position="106"/>
        <end position="134"/>
    </location>
</feature>
<dbReference type="PIRSF" id="PIRSF018968">
    <property type="entry name" value="ABC_permease_BceB"/>
    <property type="match status" value="1"/>
</dbReference>
<dbReference type="PANTHER" id="PTHR46795">
    <property type="entry name" value="ABC TRANSPORTER PERMEASE-RELATED-RELATED"/>
    <property type="match status" value="1"/>
</dbReference>
<keyword evidence="3 6" id="KW-0812">Transmembrane</keyword>
<keyword evidence="6" id="KW-0813">Transport</keyword>
<accession>A0A5D4TJW8</accession>
<dbReference type="RefSeq" id="WP_148970850.1">
    <property type="nucleotide sequence ID" value="NZ_JBNIKW010000007.1"/>
</dbReference>
<dbReference type="EMBL" id="VTEZ01000002">
    <property type="protein sequence ID" value="TYS87203.1"/>
    <property type="molecule type" value="Genomic_DNA"/>
</dbReference>
<keyword evidence="4 6" id="KW-1133">Transmembrane helix</keyword>
<evidence type="ECO:0000256" key="6">
    <source>
        <dbReference type="PIRNR" id="PIRNR018968"/>
    </source>
</evidence>
<dbReference type="AlphaFoldDB" id="A0A5D4TJW8"/>
<proteinExistence type="inferred from homology"/>
<feature type="transmembrane region" description="Helical" evidence="6">
    <location>
        <begin position="521"/>
        <end position="541"/>
    </location>
</feature>
<feature type="transmembrane region" description="Helical" evidence="6">
    <location>
        <begin position="18"/>
        <end position="36"/>
    </location>
</feature>
<protein>
    <submittedName>
        <fullName evidence="8">ABC transporter permease</fullName>
    </submittedName>
</protein>
<dbReference type="Pfam" id="PF02687">
    <property type="entry name" value="FtsX"/>
    <property type="match status" value="2"/>
</dbReference>
<gene>
    <name evidence="8" type="ORF">FZC85_09525</name>
</gene>
<dbReference type="Proteomes" id="UP000324269">
    <property type="component" value="Unassembled WGS sequence"/>
</dbReference>
<evidence type="ECO:0000256" key="2">
    <source>
        <dbReference type="ARBA" id="ARBA00022475"/>
    </source>
</evidence>
<dbReference type="GO" id="GO:0055085">
    <property type="term" value="P:transmembrane transport"/>
    <property type="evidence" value="ECO:0007669"/>
    <property type="project" value="UniProtKB-UniRule"/>
</dbReference>
<evidence type="ECO:0000259" key="7">
    <source>
        <dbReference type="Pfam" id="PF02687"/>
    </source>
</evidence>
<organism evidence="8 9">
    <name type="scientific">Rossellomorea aquimaris</name>
    <dbReference type="NCBI Taxonomy" id="189382"/>
    <lineage>
        <taxon>Bacteria</taxon>
        <taxon>Bacillati</taxon>
        <taxon>Bacillota</taxon>
        <taxon>Bacilli</taxon>
        <taxon>Bacillales</taxon>
        <taxon>Bacillaceae</taxon>
        <taxon>Rossellomorea</taxon>
    </lineage>
</organism>
<evidence type="ECO:0000313" key="9">
    <source>
        <dbReference type="Proteomes" id="UP000324269"/>
    </source>
</evidence>
<feature type="domain" description="ABC3 transporter permease C-terminal" evidence="7">
    <location>
        <begin position="60"/>
        <end position="178"/>
    </location>
</feature>
<evidence type="ECO:0000256" key="4">
    <source>
        <dbReference type="ARBA" id="ARBA00022989"/>
    </source>
</evidence>
<comment type="caution">
    <text evidence="8">The sequence shown here is derived from an EMBL/GenBank/DDBJ whole genome shotgun (WGS) entry which is preliminary data.</text>
</comment>
<dbReference type="InterPro" id="IPR027022">
    <property type="entry name" value="ABC_permease_BceB-typ"/>
</dbReference>
<feature type="transmembrane region" description="Helical" evidence="6">
    <location>
        <begin position="154"/>
        <end position="176"/>
    </location>
</feature>
<dbReference type="InterPro" id="IPR003838">
    <property type="entry name" value="ABC3_permease_C"/>
</dbReference>
<feature type="transmembrane region" description="Helical" evidence="6">
    <location>
        <begin position="289"/>
        <end position="310"/>
    </location>
</feature>
<feature type="transmembrane region" description="Helical" evidence="6">
    <location>
        <begin position="236"/>
        <end position="258"/>
    </location>
</feature>
<feature type="transmembrane region" description="Helical" evidence="6">
    <location>
        <begin position="197"/>
        <end position="216"/>
    </location>
</feature>
<dbReference type="GO" id="GO:0005886">
    <property type="term" value="C:plasma membrane"/>
    <property type="evidence" value="ECO:0007669"/>
    <property type="project" value="UniProtKB-SubCell"/>
</dbReference>
<feature type="domain" description="ABC3 transporter permease C-terminal" evidence="7">
    <location>
        <begin position="526"/>
        <end position="640"/>
    </location>
</feature>
<name>A0A5D4TJW8_9BACI</name>